<gene>
    <name evidence="2" type="ORF">BJ992_002119</name>
</gene>
<dbReference type="EMBL" id="JACHIU010000001">
    <property type="protein sequence ID" value="MBB6472688.1"/>
    <property type="molecule type" value="Genomic_DNA"/>
</dbReference>
<keyword evidence="1" id="KW-0812">Transmembrane</keyword>
<keyword evidence="1" id="KW-0472">Membrane</keyword>
<evidence type="ECO:0000256" key="1">
    <source>
        <dbReference type="SAM" id="Phobius"/>
    </source>
</evidence>
<dbReference type="RefSeq" id="WP_184979967.1">
    <property type="nucleotide sequence ID" value="NZ_JACHIU010000001.1"/>
</dbReference>
<accession>A0A7X0ICX6</accession>
<protein>
    <recommendedName>
        <fullName evidence="4">Alkaline shock response membrane anchor protein AmaP</fullName>
    </recommendedName>
</protein>
<reference evidence="2 3" key="1">
    <citation type="submission" date="2020-08" db="EMBL/GenBank/DDBJ databases">
        <title>Sequencing the genomes of 1000 actinobacteria strains.</title>
        <authorList>
            <person name="Klenk H.-P."/>
        </authorList>
    </citation>
    <scope>NUCLEOTIDE SEQUENCE [LARGE SCALE GENOMIC DNA]</scope>
    <source>
        <strain evidence="2 3">DSM 44936</strain>
    </source>
</reference>
<keyword evidence="1" id="KW-1133">Transmembrane helix</keyword>
<dbReference type="AlphaFoldDB" id="A0A7X0ICX6"/>
<keyword evidence="3" id="KW-1185">Reference proteome</keyword>
<organism evidence="2 3">
    <name type="scientific">Sphaerisporangium rubeum</name>
    <dbReference type="NCBI Taxonomy" id="321317"/>
    <lineage>
        <taxon>Bacteria</taxon>
        <taxon>Bacillati</taxon>
        <taxon>Actinomycetota</taxon>
        <taxon>Actinomycetes</taxon>
        <taxon>Streptosporangiales</taxon>
        <taxon>Streptosporangiaceae</taxon>
        <taxon>Sphaerisporangium</taxon>
    </lineage>
</organism>
<evidence type="ECO:0000313" key="3">
    <source>
        <dbReference type="Proteomes" id="UP000555564"/>
    </source>
</evidence>
<sequence length="187" mass="19602">MNDRVTRVNRIGLTVTGLLLLLGGLTALARSAGLLGAGPLIPPEAGQVAAQPWFWPVVGLVALLVTLAALRWLFLQGRPGGIRYLDLEPDRGHGATRLGARAAAGAIEEELDNGPSGERVRAGFRGAPADPRLALTVAVPGDGDPAAARRRAQRGVERLRTALESDRLPAVIRIRAAHGRSAHPAAH</sequence>
<proteinExistence type="predicted"/>
<evidence type="ECO:0000313" key="2">
    <source>
        <dbReference type="EMBL" id="MBB6472688.1"/>
    </source>
</evidence>
<name>A0A7X0ICX6_9ACTN</name>
<feature type="transmembrane region" description="Helical" evidence="1">
    <location>
        <begin position="53"/>
        <end position="74"/>
    </location>
</feature>
<dbReference type="Proteomes" id="UP000555564">
    <property type="component" value="Unassembled WGS sequence"/>
</dbReference>
<comment type="caution">
    <text evidence="2">The sequence shown here is derived from an EMBL/GenBank/DDBJ whole genome shotgun (WGS) entry which is preliminary data.</text>
</comment>
<evidence type="ECO:0008006" key="4">
    <source>
        <dbReference type="Google" id="ProtNLM"/>
    </source>
</evidence>